<keyword evidence="3" id="KW-1185">Reference proteome</keyword>
<protein>
    <submittedName>
        <fullName evidence="2">Uncharacterized protein</fullName>
    </submittedName>
</protein>
<evidence type="ECO:0000256" key="1">
    <source>
        <dbReference type="SAM" id="MobiDB-lite"/>
    </source>
</evidence>
<evidence type="ECO:0000313" key="3">
    <source>
        <dbReference type="Proteomes" id="UP000518266"/>
    </source>
</evidence>
<name>A0A7J5ZBN5_DISMA</name>
<proteinExistence type="predicted"/>
<comment type="caution">
    <text evidence="2">The sequence shown here is derived from an EMBL/GenBank/DDBJ whole genome shotgun (WGS) entry which is preliminary data.</text>
</comment>
<evidence type="ECO:0000313" key="2">
    <source>
        <dbReference type="EMBL" id="KAF3858489.1"/>
    </source>
</evidence>
<organism evidence="2 3">
    <name type="scientific">Dissostichus mawsoni</name>
    <name type="common">Antarctic cod</name>
    <dbReference type="NCBI Taxonomy" id="36200"/>
    <lineage>
        <taxon>Eukaryota</taxon>
        <taxon>Metazoa</taxon>
        <taxon>Chordata</taxon>
        <taxon>Craniata</taxon>
        <taxon>Vertebrata</taxon>
        <taxon>Euteleostomi</taxon>
        <taxon>Actinopterygii</taxon>
        <taxon>Neopterygii</taxon>
        <taxon>Teleostei</taxon>
        <taxon>Neoteleostei</taxon>
        <taxon>Acanthomorphata</taxon>
        <taxon>Eupercaria</taxon>
        <taxon>Perciformes</taxon>
        <taxon>Notothenioidei</taxon>
        <taxon>Nototheniidae</taxon>
        <taxon>Dissostichus</taxon>
    </lineage>
</organism>
<gene>
    <name evidence="2" type="ORF">F7725_011690</name>
</gene>
<sequence>MAKYRSTAMAHRMDIPAEPKKSMEKEKKWHSSTPPGQRLATYVAITTGLVKHVPSRSVMAIPHTRMHSTTMAMRFPRTPTANMVAEVTRDLDSSRSAGKALWLWLRARGGKGAEIFVSKSPKASSNSVFVSRCAPMKVCLLCLHRSVLLVFKLCADVWRMTCGMHPITVLLLLQPAKLITPGAEAHLLSLHYSMMNVQTQDPLLLRELIQRVALEKVAAMLSGEDGAQLQCCLTVEQLNSSGETNRRQVFRKASILLGRNEFQE</sequence>
<accession>A0A7J5ZBN5</accession>
<dbReference type="EMBL" id="JAAKFY010000004">
    <property type="protein sequence ID" value="KAF3858489.1"/>
    <property type="molecule type" value="Genomic_DNA"/>
</dbReference>
<reference evidence="2 3" key="1">
    <citation type="submission" date="2020-03" db="EMBL/GenBank/DDBJ databases">
        <title>Dissostichus mawsoni Genome sequencing and assembly.</title>
        <authorList>
            <person name="Park H."/>
        </authorList>
    </citation>
    <scope>NUCLEOTIDE SEQUENCE [LARGE SCALE GENOMIC DNA]</scope>
    <source>
        <strain evidence="2">DM0001</strain>
        <tissue evidence="2">Muscle</tissue>
    </source>
</reference>
<dbReference type="AlphaFoldDB" id="A0A7J5ZBN5"/>
<dbReference type="Proteomes" id="UP000518266">
    <property type="component" value="Unassembled WGS sequence"/>
</dbReference>
<feature type="region of interest" description="Disordered" evidence="1">
    <location>
        <begin position="1"/>
        <end position="35"/>
    </location>
</feature>
<dbReference type="OrthoDB" id="10588664at2759"/>
<feature type="compositionally biased region" description="Basic and acidic residues" evidence="1">
    <location>
        <begin position="11"/>
        <end position="29"/>
    </location>
</feature>